<comment type="caution">
    <text evidence="9">The sequence shown here is derived from an EMBL/GenBank/DDBJ whole genome shotgun (WGS) entry which is preliminary data.</text>
</comment>
<accession>A0ABP8J7D5</accession>
<dbReference type="InterPro" id="IPR013325">
    <property type="entry name" value="RNA_pol_sigma_r2"/>
</dbReference>
<keyword evidence="2" id="KW-0805">Transcription regulation</keyword>
<gene>
    <name evidence="9" type="primary">sigI</name>
    <name evidence="9" type="ORF">GCM10023147_09400</name>
</gene>
<comment type="similarity">
    <text evidence="1">Belongs to the sigma-70 factor family. ECF subfamily.</text>
</comment>
<protein>
    <submittedName>
        <fullName evidence="9">RNA polymerase sigma factor SigI</fullName>
    </submittedName>
</protein>
<evidence type="ECO:0000256" key="4">
    <source>
        <dbReference type="ARBA" id="ARBA00023125"/>
    </source>
</evidence>
<dbReference type="PANTHER" id="PTHR30173:SF43">
    <property type="entry name" value="ECF RNA POLYMERASE SIGMA FACTOR SIGI-RELATED"/>
    <property type="match status" value="1"/>
</dbReference>
<evidence type="ECO:0000256" key="5">
    <source>
        <dbReference type="ARBA" id="ARBA00023163"/>
    </source>
</evidence>
<dbReference type="InterPro" id="IPR014284">
    <property type="entry name" value="RNA_pol_sigma-70_dom"/>
</dbReference>
<dbReference type="RefSeq" id="WP_344991586.1">
    <property type="nucleotide sequence ID" value="NZ_BAABFR010000009.1"/>
</dbReference>
<evidence type="ECO:0000313" key="10">
    <source>
        <dbReference type="Proteomes" id="UP001500635"/>
    </source>
</evidence>
<evidence type="ECO:0000256" key="2">
    <source>
        <dbReference type="ARBA" id="ARBA00023015"/>
    </source>
</evidence>
<evidence type="ECO:0000256" key="6">
    <source>
        <dbReference type="SAM" id="MobiDB-lite"/>
    </source>
</evidence>
<feature type="domain" description="RNA polymerase sigma-70 region 2" evidence="7">
    <location>
        <begin position="22"/>
        <end position="78"/>
    </location>
</feature>
<dbReference type="InterPro" id="IPR007627">
    <property type="entry name" value="RNA_pol_sigma70_r2"/>
</dbReference>
<evidence type="ECO:0000313" key="9">
    <source>
        <dbReference type="EMBL" id="GAA4386301.1"/>
    </source>
</evidence>
<evidence type="ECO:0000256" key="3">
    <source>
        <dbReference type="ARBA" id="ARBA00023082"/>
    </source>
</evidence>
<dbReference type="Gene3D" id="1.10.1740.10">
    <property type="match status" value="1"/>
</dbReference>
<dbReference type="PANTHER" id="PTHR30173">
    <property type="entry name" value="SIGMA 19 FACTOR"/>
    <property type="match status" value="1"/>
</dbReference>
<dbReference type="SUPFAM" id="SSF88659">
    <property type="entry name" value="Sigma3 and sigma4 domains of RNA polymerase sigma factors"/>
    <property type="match status" value="1"/>
</dbReference>
<dbReference type="Gene3D" id="1.10.10.10">
    <property type="entry name" value="Winged helix-like DNA-binding domain superfamily/Winged helix DNA-binding domain"/>
    <property type="match status" value="1"/>
</dbReference>
<keyword evidence="10" id="KW-1185">Reference proteome</keyword>
<dbReference type="InterPro" id="IPR013324">
    <property type="entry name" value="RNA_pol_sigma_r3/r4-like"/>
</dbReference>
<organism evidence="9 10">
    <name type="scientific">Tsukamurella soli</name>
    <dbReference type="NCBI Taxonomy" id="644556"/>
    <lineage>
        <taxon>Bacteria</taxon>
        <taxon>Bacillati</taxon>
        <taxon>Actinomycetota</taxon>
        <taxon>Actinomycetes</taxon>
        <taxon>Mycobacteriales</taxon>
        <taxon>Tsukamurellaceae</taxon>
        <taxon>Tsukamurella</taxon>
    </lineage>
</organism>
<dbReference type="Proteomes" id="UP001500635">
    <property type="component" value="Unassembled WGS sequence"/>
</dbReference>
<sequence length="286" mass="30275">MDVIGTPGGAQDEFGRAWHAERIRLVGLANRIVGDRHIAEDAVQEAFARFAAAREVAAPAAWLSAVTARICLDHLKAAATRREHPADSPTVERGLHTAADPADRITLDDSVRAALYVVLDRLTPEERVAFVLHDAFALTFAEIAEITGRSAAATRQQASRARRRLASEPPLRTTDPGRPGDAAVTAFLSACATGDVASLVATLHADAWGRADFTTGAPPIVNRGAVAVATNLRGFLHGAALTAAGHTVYAFDGVRWFATLVLHTRDGLVESIAATVDPTVLGSDRE</sequence>
<evidence type="ECO:0000259" key="8">
    <source>
        <dbReference type="Pfam" id="PF08281"/>
    </source>
</evidence>
<name>A0ABP8J7D5_9ACTN</name>
<reference evidence="10" key="1">
    <citation type="journal article" date="2019" name="Int. J. Syst. Evol. Microbiol.">
        <title>The Global Catalogue of Microorganisms (GCM) 10K type strain sequencing project: providing services to taxonomists for standard genome sequencing and annotation.</title>
        <authorList>
            <consortium name="The Broad Institute Genomics Platform"/>
            <consortium name="The Broad Institute Genome Sequencing Center for Infectious Disease"/>
            <person name="Wu L."/>
            <person name="Ma J."/>
        </authorList>
    </citation>
    <scope>NUCLEOTIDE SEQUENCE [LARGE SCALE GENOMIC DNA]</scope>
    <source>
        <strain evidence="10">JCM 17688</strain>
    </source>
</reference>
<dbReference type="Pfam" id="PF04542">
    <property type="entry name" value="Sigma70_r2"/>
    <property type="match status" value="1"/>
</dbReference>
<proteinExistence type="inferred from homology"/>
<dbReference type="SUPFAM" id="SSF88946">
    <property type="entry name" value="Sigma2 domain of RNA polymerase sigma factors"/>
    <property type="match status" value="1"/>
</dbReference>
<feature type="region of interest" description="Disordered" evidence="6">
    <location>
        <begin position="154"/>
        <end position="179"/>
    </location>
</feature>
<dbReference type="InterPro" id="IPR036388">
    <property type="entry name" value="WH-like_DNA-bd_sf"/>
</dbReference>
<evidence type="ECO:0000259" key="7">
    <source>
        <dbReference type="Pfam" id="PF04542"/>
    </source>
</evidence>
<dbReference type="Pfam" id="PF08281">
    <property type="entry name" value="Sigma70_r4_2"/>
    <property type="match status" value="1"/>
</dbReference>
<dbReference type="InterPro" id="IPR013249">
    <property type="entry name" value="RNA_pol_sigma70_r4_t2"/>
</dbReference>
<dbReference type="NCBIfam" id="TIGR02937">
    <property type="entry name" value="sigma70-ECF"/>
    <property type="match status" value="1"/>
</dbReference>
<keyword evidence="5" id="KW-0804">Transcription</keyword>
<evidence type="ECO:0000256" key="1">
    <source>
        <dbReference type="ARBA" id="ARBA00010641"/>
    </source>
</evidence>
<feature type="domain" description="RNA polymerase sigma factor 70 region 4 type 2" evidence="8">
    <location>
        <begin position="113"/>
        <end position="165"/>
    </location>
</feature>
<dbReference type="InterPro" id="IPR052704">
    <property type="entry name" value="ECF_Sigma-70_Domain"/>
</dbReference>
<dbReference type="EMBL" id="BAABFR010000009">
    <property type="protein sequence ID" value="GAA4386301.1"/>
    <property type="molecule type" value="Genomic_DNA"/>
</dbReference>
<keyword evidence="3" id="KW-0731">Sigma factor</keyword>
<keyword evidence="4" id="KW-0238">DNA-binding</keyword>